<feature type="region of interest" description="Disordered" evidence="12">
    <location>
        <begin position="59"/>
        <end position="466"/>
    </location>
</feature>
<dbReference type="Pfam" id="PF04760">
    <property type="entry name" value="IF2_N"/>
    <property type="match status" value="1"/>
</dbReference>
<evidence type="ECO:0000313" key="14">
    <source>
        <dbReference type="EMBL" id="EAY31469.1"/>
    </source>
</evidence>
<evidence type="ECO:0000256" key="9">
    <source>
        <dbReference type="HAMAP-Rule" id="MF_00100"/>
    </source>
</evidence>
<feature type="binding site" evidence="9">
    <location>
        <begin position="608"/>
        <end position="612"/>
    </location>
    <ligand>
        <name>GTP</name>
        <dbReference type="ChEBI" id="CHEBI:37565"/>
    </ligand>
</feature>
<feature type="compositionally biased region" description="Gly residues" evidence="12">
    <location>
        <begin position="377"/>
        <end position="390"/>
    </location>
</feature>
<dbReference type="Gene3D" id="3.40.50.10050">
    <property type="entry name" value="Translation initiation factor IF- 2, domain 3"/>
    <property type="match status" value="1"/>
</dbReference>
<evidence type="ECO:0000256" key="3">
    <source>
        <dbReference type="ARBA" id="ARBA00020675"/>
    </source>
</evidence>
<feature type="compositionally biased region" description="Basic and acidic residues" evidence="12">
    <location>
        <begin position="173"/>
        <end position="198"/>
    </location>
</feature>
<dbReference type="RefSeq" id="WP_002694053.1">
    <property type="nucleotide sequence ID" value="NZ_AAWS01000003.1"/>
</dbReference>
<feature type="compositionally biased region" description="Basic and acidic residues" evidence="12">
    <location>
        <begin position="236"/>
        <end position="252"/>
    </location>
</feature>
<evidence type="ECO:0000256" key="2">
    <source>
        <dbReference type="ARBA" id="ARBA00007733"/>
    </source>
</evidence>
<dbReference type="OrthoDB" id="9811804at2"/>
<feature type="compositionally biased region" description="Basic residues" evidence="12">
    <location>
        <begin position="447"/>
        <end position="457"/>
    </location>
</feature>
<dbReference type="CDD" id="cd01887">
    <property type="entry name" value="IF2_eIF5B"/>
    <property type="match status" value="1"/>
</dbReference>
<feature type="compositionally biased region" description="Basic and acidic residues" evidence="12">
    <location>
        <begin position="121"/>
        <end position="130"/>
    </location>
</feature>
<dbReference type="InterPro" id="IPR000178">
    <property type="entry name" value="TF_IF2_bacterial-like"/>
</dbReference>
<comment type="caution">
    <text evidence="9">Lacks conserved residue(s) required for the propagation of feature annotation.</text>
</comment>
<dbReference type="FunFam" id="2.40.30.10:FF:000007">
    <property type="entry name" value="Translation initiation factor IF-2"/>
    <property type="match status" value="1"/>
</dbReference>
<dbReference type="FunFam" id="3.40.50.300:FF:000019">
    <property type="entry name" value="Translation initiation factor IF-2"/>
    <property type="match status" value="1"/>
</dbReference>
<feature type="compositionally biased region" description="Polar residues" evidence="12">
    <location>
        <begin position="258"/>
        <end position="268"/>
    </location>
</feature>
<evidence type="ECO:0000259" key="13">
    <source>
        <dbReference type="PROSITE" id="PS51722"/>
    </source>
</evidence>
<dbReference type="Pfam" id="PF00009">
    <property type="entry name" value="GTP_EFTU"/>
    <property type="match status" value="1"/>
</dbReference>
<dbReference type="PROSITE" id="PS01176">
    <property type="entry name" value="IF2"/>
    <property type="match status" value="1"/>
</dbReference>
<dbReference type="HAMAP" id="MF_00100_B">
    <property type="entry name" value="IF_2_B"/>
    <property type="match status" value="1"/>
</dbReference>
<dbReference type="Gene3D" id="3.40.50.300">
    <property type="entry name" value="P-loop containing nucleotide triphosphate hydrolases"/>
    <property type="match status" value="1"/>
</dbReference>
<dbReference type="PANTHER" id="PTHR43381">
    <property type="entry name" value="TRANSLATION INITIATION FACTOR IF-2-RELATED"/>
    <property type="match status" value="1"/>
</dbReference>
<evidence type="ECO:0000256" key="6">
    <source>
        <dbReference type="ARBA" id="ARBA00022741"/>
    </source>
</evidence>
<keyword evidence="6 9" id="KW-0547">Nucleotide-binding</keyword>
<name>A1ZEG1_MICM2</name>
<sequence>MADKNTIKLSQAAKKLNVGISTIAEVLISKGVKVETKPKPSTKISVDALKILANEFNVPLNNLIEEKPTSSKKENVAAKQENKKEKVKTPDTAASAENKKTKVETNPNEGKTKTNTPPKTVETKNSDTADNKQSSSKLPGLTVKGKIDLEGNAQQKGKANQKNKPKNSGTSNKEVHKKNTSDKAKATNDGKPAPEEKTVSSNIQKSKDPIKPKEEKPRAQTEKTVERPSTNVQKTPVDKNKDKSKEKVEKPAAKNAQAKESSATTSGKADTEKKPEVEVIKAKAEQLSGLTIKGKIELPVEKPKKKGKPVASSDEKRKKKKKKLVRNRKVGQNSSDGNKQGGTNNNQGGGNRQGGNNQNRNQGGGNRQGGNNQNRSQGGGNQNRSQGGGNRNSNNQSRNRKDRRNKGKGNNDPQKTEISAKQIRDRLKATMAQVQGSGTGSSGSTRSKIKAQKRAKRKEAEGQEEETTKILKVTEFISANDMASLMDVSVNEVISTCLNLGMFVSINQRLDAEAIKFIALEFDYDDVDFISTEEDVKMEEEETPDRVEDLSERAPIVTIMGHVDHGKTSLLDYVRSSNVTDSESGGITQHIGAYDVVTDGGKRIAFLDTPGHEAFTAMRARGAKLTDVVILVVAADDRVMPQTKEAINHAKNADVPIVIAINKVDKETANPDKIREELSSQGVLVESWGGKFQDQEISAKTGAGIPELLEKVLLEAELLELKANPDKNASGTVVEASLDKGKGYVTTVLVQAGTMEVGDVILAGSHHGRVKAMTDHLGRRLQKVGPSTPVQVLGLNGAPQSGDLLKVMENEREAREIANKREQIQRAQKVRATRGKTLEDIGREIALGNFQELKIIVKGDVDGSVEALSDSLLKLSTEEIAVRVIHKAVGGISEADVQLAIASEAIIIGFQVRPFNTAKRLAEQEGVQIKLYSIIYNAINDVKDAMVGMLAPKFEEVIVGNVEIRETFKISKMGTIAGCYVLDGYMKRNNKIRLIRDQIVKYEGELGSLKRFKDDVQEVRAGYECGLSVKNFNDILVGDIIESFEQREIKRTLK</sequence>
<feature type="compositionally biased region" description="Polar residues" evidence="12">
    <location>
        <begin position="104"/>
        <end position="118"/>
    </location>
</feature>
<dbReference type="Pfam" id="PF22042">
    <property type="entry name" value="EF-G_D2"/>
    <property type="match status" value="1"/>
</dbReference>
<keyword evidence="8 9" id="KW-0342">GTP-binding</keyword>
<evidence type="ECO:0000256" key="11">
    <source>
        <dbReference type="RuleBase" id="RU000645"/>
    </source>
</evidence>
<dbReference type="PROSITE" id="PS51722">
    <property type="entry name" value="G_TR_2"/>
    <property type="match status" value="1"/>
</dbReference>
<dbReference type="AlphaFoldDB" id="A1ZEG1"/>
<organism evidence="14 15">
    <name type="scientific">Microscilla marina ATCC 23134</name>
    <dbReference type="NCBI Taxonomy" id="313606"/>
    <lineage>
        <taxon>Bacteria</taxon>
        <taxon>Pseudomonadati</taxon>
        <taxon>Bacteroidota</taxon>
        <taxon>Cytophagia</taxon>
        <taxon>Cytophagales</taxon>
        <taxon>Microscillaceae</taxon>
        <taxon>Microscilla</taxon>
    </lineage>
</organism>
<keyword evidence="7 9" id="KW-0648">Protein biosynthesis</keyword>
<dbReference type="GO" id="GO:0005525">
    <property type="term" value="F:GTP binding"/>
    <property type="evidence" value="ECO:0007669"/>
    <property type="project" value="UniProtKB-KW"/>
</dbReference>
<feature type="compositionally biased region" description="Basic residues" evidence="12">
    <location>
        <begin position="398"/>
        <end position="407"/>
    </location>
</feature>
<feature type="compositionally biased region" description="Basic residues" evidence="12">
    <location>
        <begin position="317"/>
        <end position="329"/>
    </location>
</feature>
<evidence type="ECO:0000256" key="5">
    <source>
        <dbReference type="ARBA" id="ARBA00022540"/>
    </source>
</evidence>
<dbReference type="PANTHER" id="PTHR43381:SF5">
    <property type="entry name" value="TR-TYPE G DOMAIN-CONTAINING PROTEIN"/>
    <property type="match status" value="1"/>
</dbReference>
<dbReference type="SUPFAM" id="SSF50447">
    <property type="entry name" value="Translation proteins"/>
    <property type="match status" value="2"/>
</dbReference>
<feature type="binding site" evidence="9">
    <location>
        <begin position="662"/>
        <end position="665"/>
    </location>
    <ligand>
        <name>GTP</name>
        <dbReference type="ChEBI" id="CHEBI:37565"/>
    </ligand>
</feature>
<dbReference type="SUPFAM" id="SSF52156">
    <property type="entry name" value="Initiation factor IF2/eIF5b, domain 3"/>
    <property type="match status" value="1"/>
</dbReference>
<evidence type="ECO:0000256" key="1">
    <source>
        <dbReference type="ARBA" id="ARBA00004496"/>
    </source>
</evidence>
<keyword evidence="5 9" id="KW-0396">Initiation factor</keyword>
<dbReference type="GO" id="GO:0003924">
    <property type="term" value="F:GTPase activity"/>
    <property type="evidence" value="ECO:0007669"/>
    <property type="project" value="UniProtKB-UniRule"/>
</dbReference>
<comment type="function">
    <text evidence="9 10">One of the essential components for the initiation of protein synthesis. Protects formylmethionyl-tRNA from spontaneous hydrolysis and promotes its binding to the 30S ribosomal subunits. Also involved in the hydrolysis of GTP during the formation of the 70S ribosomal complex.</text>
</comment>
<feature type="compositionally biased region" description="Low complexity" evidence="12">
    <location>
        <begin position="337"/>
        <end position="346"/>
    </location>
</feature>
<dbReference type="Pfam" id="PF11987">
    <property type="entry name" value="IF-2"/>
    <property type="match status" value="1"/>
</dbReference>
<dbReference type="eggNOG" id="COG0532">
    <property type="taxonomic scope" value="Bacteria"/>
</dbReference>
<comment type="caution">
    <text evidence="14">The sequence shown here is derived from an EMBL/GenBank/DDBJ whole genome shotgun (WGS) entry which is preliminary data.</text>
</comment>
<dbReference type="InterPro" id="IPR000795">
    <property type="entry name" value="T_Tr_GTP-bd_dom"/>
</dbReference>
<gene>
    <name evidence="9" type="primary">infB</name>
    <name evidence="14" type="ORF">M23134_04302</name>
</gene>
<dbReference type="InterPro" id="IPR023115">
    <property type="entry name" value="TIF_IF2_dom3"/>
</dbReference>
<dbReference type="InterPro" id="IPR053905">
    <property type="entry name" value="EF-G-like_DII"/>
</dbReference>
<dbReference type="NCBIfam" id="TIGR00487">
    <property type="entry name" value="IF-2"/>
    <property type="match status" value="1"/>
</dbReference>
<dbReference type="FunFam" id="2.40.30.10:FF:000008">
    <property type="entry name" value="Translation initiation factor IF-2"/>
    <property type="match status" value="1"/>
</dbReference>
<dbReference type="InterPro" id="IPR004161">
    <property type="entry name" value="EFTu-like_2"/>
</dbReference>
<dbReference type="Gene3D" id="2.40.30.10">
    <property type="entry name" value="Translation factors"/>
    <property type="match status" value="2"/>
</dbReference>
<keyword evidence="4 9" id="KW-0963">Cytoplasm</keyword>
<feature type="domain" description="Tr-type G" evidence="13">
    <location>
        <begin position="552"/>
        <end position="722"/>
    </location>
</feature>
<evidence type="ECO:0000256" key="10">
    <source>
        <dbReference type="RuleBase" id="RU000644"/>
    </source>
</evidence>
<evidence type="ECO:0000256" key="8">
    <source>
        <dbReference type="ARBA" id="ARBA00023134"/>
    </source>
</evidence>
<accession>A1ZEG1</accession>
<feature type="compositionally biased region" description="Basic and acidic residues" evidence="12">
    <location>
        <begin position="269"/>
        <end position="284"/>
    </location>
</feature>
<evidence type="ECO:0000256" key="12">
    <source>
        <dbReference type="SAM" id="MobiDB-lite"/>
    </source>
</evidence>
<feature type="compositionally biased region" description="Basic and acidic residues" evidence="12">
    <location>
        <begin position="64"/>
        <end position="89"/>
    </location>
</feature>
<dbReference type="InterPro" id="IPR044145">
    <property type="entry name" value="IF2_II"/>
</dbReference>
<keyword evidence="15" id="KW-1185">Reference proteome</keyword>
<dbReference type="CDD" id="cd03702">
    <property type="entry name" value="IF2_mtIF2_II"/>
    <property type="match status" value="1"/>
</dbReference>
<dbReference type="InterPro" id="IPR027417">
    <property type="entry name" value="P-loop_NTPase"/>
</dbReference>
<dbReference type="InterPro" id="IPR006847">
    <property type="entry name" value="IF2_N"/>
</dbReference>
<dbReference type="Proteomes" id="UP000004095">
    <property type="component" value="Unassembled WGS sequence"/>
</dbReference>
<evidence type="ECO:0000313" key="15">
    <source>
        <dbReference type="Proteomes" id="UP000004095"/>
    </source>
</evidence>
<dbReference type="GO" id="GO:0003743">
    <property type="term" value="F:translation initiation factor activity"/>
    <property type="evidence" value="ECO:0007669"/>
    <property type="project" value="UniProtKB-UniRule"/>
</dbReference>
<reference evidence="14 15" key="1">
    <citation type="submission" date="2007-01" db="EMBL/GenBank/DDBJ databases">
        <authorList>
            <person name="Haygood M."/>
            <person name="Podell S."/>
            <person name="Anderson C."/>
            <person name="Hopkinson B."/>
            <person name="Roe K."/>
            <person name="Barbeau K."/>
            <person name="Gaasterland T."/>
            <person name="Ferriera S."/>
            <person name="Johnson J."/>
            <person name="Kravitz S."/>
            <person name="Beeson K."/>
            <person name="Sutton G."/>
            <person name="Rogers Y.-H."/>
            <person name="Friedman R."/>
            <person name="Frazier M."/>
            <person name="Venter J.C."/>
        </authorList>
    </citation>
    <scope>NUCLEOTIDE SEQUENCE [LARGE SCALE GENOMIC DNA]</scope>
    <source>
        <strain evidence="14 15">ATCC 23134</strain>
    </source>
</reference>
<dbReference type="NCBIfam" id="TIGR00231">
    <property type="entry name" value="small_GTP"/>
    <property type="match status" value="1"/>
</dbReference>
<protein>
    <recommendedName>
        <fullName evidence="3 9">Translation initiation factor IF-2</fullName>
    </recommendedName>
</protein>
<dbReference type="SUPFAM" id="SSF52540">
    <property type="entry name" value="P-loop containing nucleoside triphosphate hydrolases"/>
    <property type="match status" value="1"/>
</dbReference>
<dbReference type="EMBL" id="AAWS01000003">
    <property type="protein sequence ID" value="EAY31469.1"/>
    <property type="molecule type" value="Genomic_DNA"/>
</dbReference>
<dbReference type="InterPro" id="IPR009000">
    <property type="entry name" value="Transl_B-barrel_sf"/>
</dbReference>
<dbReference type="FunFam" id="3.40.50.10050:FF:000001">
    <property type="entry name" value="Translation initiation factor IF-2"/>
    <property type="match status" value="1"/>
</dbReference>
<evidence type="ECO:0000256" key="4">
    <source>
        <dbReference type="ARBA" id="ARBA00022490"/>
    </source>
</evidence>
<proteinExistence type="inferred from homology"/>
<dbReference type="InterPro" id="IPR015760">
    <property type="entry name" value="TIF_IF2"/>
</dbReference>
<feature type="compositionally biased region" description="Basic and acidic residues" evidence="12">
    <location>
        <begin position="205"/>
        <end position="226"/>
    </location>
</feature>
<comment type="similarity">
    <text evidence="2 9 10">Belongs to the TRAFAC class translation factor GTPase superfamily. Classic translation factor GTPase family. IF-2 subfamily.</text>
</comment>
<dbReference type="GO" id="GO:0005737">
    <property type="term" value="C:cytoplasm"/>
    <property type="evidence" value="ECO:0007669"/>
    <property type="project" value="UniProtKB-SubCell"/>
</dbReference>
<dbReference type="Pfam" id="PF03144">
    <property type="entry name" value="GTP_EFTU_D2"/>
    <property type="match status" value="1"/>
</dbReference>
<comment type="subcellular location">
    <subcellularLocation>
        <location evidence="1 9 11">Cytoplasm</location>
    </subcellularLocation>
</comment>
<evidence type="ECO:0000256" key="7">
    <source>
        <dbReference type="ARBA" id="ARBA00022917"/>
    </source>
</evidence>
<dbReference type="CDD" id="cd03692">
    <property type="entry name" value="mtIF2_IVc"/>
    <property type="match status" value="1"/>
</dbReference>
<dbReference type="InterPro" id="IPR005225">
    <property type="entry name" value="Small_GTP-bd"/>
</dbReference>
<dbReference type="InterPro" id="IPR036925">
    <property type="entry name" value="TIF_IF2_dom3_sf"/>
</dbReference>
<feature type="binding site" evidence="9">
    <location>
        <begin position="561"/>
        <end position="568"/>
    </location>
    <ligand>
        <name>GTP</name>
        <dbReference type="ChEBI" id="CHEBI:37565"/>
    </ligand>
</feature>